<evidence type="ECO:0000313" key="2">
    <source>
        <dbReference type="Proteomes" id="UP001163603"/>
    </source>
</evidence>
<gene>
    <name evidence="1" type="ORF">Pint_35827</name>
</gene>
<comment type="caution">
    <text evidence="1">The sequence shown here is derived from an EMBL/GenBank/DDBJ whole genome shotgun (WGS) entry which is preliminary data.</text>
</comment>
<dbReference type="EMBL" id="CM047744">
    <property type="protein sequence ID" value="KAJ0028279.1"/>
    <property type="molecule type" value="Genomic_DNA"/>
</dbReference>
<organism evidence="1 2">
    <name type="scientific">Pistacia integerrima</name>
    <dbReference type="NCBI Taxonomy" id="434235"/>
    <lineage>
        <taxon>Eukaryota</taxon>
        <taxon>Viridiplantae</taxon>
        <taxon>Streptophyta</taxon>
        <taxon>Embryophyta</taxon>
        <taxon>Tracheophyta</taxon>
        <taxon>Spermatophyta</taxon>
        <taxon>Magnoliopsida</taxon>
        <taxon>eudicotyledons</taxon>
        <taxon>Gunneridae</taxon>
        <taxon>Pentapetalae</taxon>
        <taxon>rosids</taxon>
        <taxon>malvids</taxon>
        <taxon>Sapindales</taxon>
        <taxon>Anacardiaceae</taxon>
        <taxon>Pistacia</taxon>
    </lineage>
</organism>
<proteinExistence type="predicted"/>
<evidence type="ECO:0000313" key="1">
    <source>
        <dbReference type="EMBL" id="KAJ0028279.1"/>
    </source>
</evidence>
<reference evidence="2" key="1">
    <citation type="journal article" date="2023" name="G3 (Bethesda)">
        <title>Genome assembly and association tests identify interacting loci associated with vigor, precocity, and sex in interspecific pistachio rootstocks.</title>
        <authorList>
            <person name="Palmer W."/>
            <person name="Jacygrad E."/>
            <person name="Sagayaradj S."/>
            <person name="Cavanaugh K."/>
            <person name="Han R."/>
            <person name="Bertier L."/>
            <person name="Beede B."/>
            <person name="Kafkas S."/>
            <person name="Golino D."/>
            <person name="Preece J."/>
            <person name="Michelmore R."/>
        </authorList>
    </citation>
    <scope>NUCLEOTIDE SEQUENCE [LARGE SCALE GENOMIC DNA]</scope>
</reference>
<keyword evidence="2" id="KW-1185">Reference proteome</keyword>
<accession>A0ACC0Y540</accession>
<protein>
    <submittedName>
        <fullName evidence="1">Uncharacterized protein</fullName>
    </submittedName>
</protein>
<dbReference type="Proteomes" id="UP001163603">
    <property type="component" value="Chromosome 9"/>
</dbReference>
<name>A0ACC0Y540_9ROSI</name>
<sequence>MDWNSNLRTFLPRPETSFDFLYNYNYDQYPGMEMKHTGMAEKSLGLIPGMDKNNYGSQEKKKRLTTDQLDSLERSFQEEIKLDPDRKMKLSRDLGLQPRQIAVWFQNRRARWKAKQLEMLYDALKQEFDAVSKEKQKLQEEVCTVSKPSSPCNFMHYTLHIQSLISPAFFSKPRGSKYPQLVTLKCREKKQVESTSLAMRNKNKPIGGVNQQQNLNNAEQCNYVFNVVEEYNNPAVSSPFWGVLPSYP</sequence>